<dbReference type="EMBL" id="JROM01000011">
    <property type="protein sequence ID" value="KHE75292.1"/>
    <property type="molecule type" value="Genomic_DNA"/>
</dbReference>
<protein>
    <submittedName>
        <fullName evidence="3">Universal stress family protein</fullName>
    </submittedName>
</protein>
<evidence type="ECO:0000313" key="4">
    <source>
        <dbReference type="Proteomes" id="UP000030664"/>
    </source>
</evidence>
<name>A0A0B0DGK5_9MICC</name>
<reference evidence="3 4" key="1">
    <citation type="submission" date="2014-09" db="EMBL/GenBank/DDBJ databases">
        <title>High-quality draft genome sequence of Kocuria marina SO9-6, an actinobacterium isolated from a copper mine.</title>
        <authorList>
            <person name="Castro D.B."/>
            <person name="Pereira L.B."/>
            <person name="Silva M.V."/>
            <person name="Silva B.P."/>
            <person name="Zanardi B.R."/>
            <person name="Carlos C."/>
            <person name="Belgini D.R."/>
            <person name="Limache E.G."/>
            <person name="Lacerda G.V."/>
            <person name="Nery M.B."/>
            <person name="Gomes M.B."/>
            <person name="Souza S."/>
            <person name="Silva T.M."/>
            <person name="Rodrigues V.D."/>
            <person name="Paulino L.C."/>
            <person name="Vicentini R."/>
            <person name="Ferraz L.F."/>
            <person name="Ottoboni L.M."/>
        </authorList>
    </citation>
    <scope>NUCLEOTIDE SEQUENCE [LARGE SCALE GENOMIC DNA]</scope>
    <source>
        <strain evidence="3 4">SO9-6</strain>
    </source>
</reference>
<dbReference type="SUPFAM" id="SSF52402">
    <property type="entry name" value="Adenine nucleotide alpha hydrolases-like"/>
    <property type="match status" value="2"/>
</dbReference>
<evidence type="ECO:0000256" key="1">
    <source>
        <dbReference type="ARBA" id="ARBA00008791"/>
    </source>
</evidence>
<dbReference type="InterPro" id="IPR006015">
    <property type="entry name" value="Universal_stress_UspA"/>
</dbReference>
<dbReference type="PANTHER" id="PTHR46268:SF6">
    <property type="entry name" value="UNIVERSAL STRESS PROTEIN UP12"/>
    <property type="match status" value="1"/>
</dbReference>
<accession>A0A0B0DGK5</accession>
<comment type="caution">
    <text evidence="3">The sequence shown here is derived from an EMBL/GenBank/DDBJ whole genome shotgun (WGS) entry which is preliminary data.</text>
</comment>
<dbReference type="STRING" id="223184.AS25_02545"/>
<comment type="similarity">
    <text evidence="1">Belongs to the universal stress protein A family.</text>
</comment>
<dbReference type="InterPro" id="IPR006016">
    <property type="entry name" value="UspA"/>
</dbReference>
<dbReference type="eggNOG" id="COG0589">
    <property type="taxonomic scope" value="Bacteria"/>
</dbReference>
<organism evidence="3 4">
    <name type="scientific">Kocuria marina</name>
    <dbReference type="NCBI Taxonomy" id="223184"/>
    <lineage>
        <taxon>Bacteria</taxon>
        <taxon>Bacillati</taxon>
        <taxon>Actinomycetota</taxon>
        <taxon>Actinomycetes</taxon>
        <taxon>Micrococcales</taxon>
        <taxon>Micrococcaceae</taxon>
        <taxon>Kocuria</taxon>
    </lineage>
</organism>
<dbReference type="Gene3D" id="3.40.50.620">
    <property type="entry name" value="HUPs"/>
    <property type="match status" value="2"/>
</dbReference>
<dbReference type="AlphaFoldDB" id="A0A0B0DGK5"/>
<evidence type="ECO:0000259" key="2">
    <source>
        <dbReference type="Pfam" id="PF00582"/>
    </source>
</evidence>
<dbReference type="CDD" id="cd00293">
    <property type="entry name" value="USP-like"/>
    <property type="match status" value="1"/>
</dbReference>
<feature type="domain" description="UspA" evidence="2">
    <location>
        <begin position="1"/>
        <end position="135"/>
    </location>
</feature>
<evidence type="ECO:0000313" key="3">
    <source>
        <dbReference type="EMBL" id="KHE75292.1"/>
    </source>
</evidence>
<proteinExistence type="inferred from homology"/>
<sequence>MTQNIVVAYDGSDHSERALDWAILEAQKRQEPLKIVLSTGRQTGLDQSIYGAFADALHQESERLATRAVEKAKAGGVTGQGIIERGDAAGVIVYEAQDASVVVLGKRGHHGVRGRVGSVSAAVAAHSAAPVVILPEGWHPGERETRPEGESFEGRVVVGVDKLGAKNKAVPQAARYAADHGLRLAIVSVVPTTSYLPMNSAELDRAVQEQLMAPAKELTDSVAEELRKDFPDLEIETRVLEGRPADALVDASRTAELLVMGTRGYGGFRGLLMGSVSQAALADAECPVMVVPTARR</sequence>
<feature type="domain" description="UspA" evidence="2">
    <location>
        <begin position="155"/>
        <end position="292"/>
    </location>
</feature>
<dbReference type="InterPro" id="IPR014729">
    <property type="entry name" value="Rossmann-like_a/b/a_fold"/>
</dbReference>
<gene>
    <name evidence="3" type="ORF">AS25_02545</name>
</gene>
<dbReference type="PANTHER" id="PTHR46268">
    <property type="entry name" value="STRESS RESPONSE PROTEIN NHAX"/>
    <property type="match status" value="1"/>
</dbReference>
<dbReference type="RefSeq" id="WP_035960939.1">
    <property type="nucleotide sequence ID" value="NZ_JALXLL010000021.1"/>
</dbReference>
<dbReference type="Pfam" id="PF00582">
    <property type="entry name" value="Usp"/>
    <property type="match status" value="2"/>
</dbReference>
<dbReference type="Proteomes" id="UP000030664">
    <property type="component" value="Unassembled WGS sequence"/>
</dbReference>
<dbReference type="PRINTS" id="PR01438">
    <property type="entry name" value="UNVRSLSTRESS"/>
</dbReference>